<name>A0AAV8Y0M4_9CUCU</name>
<gene>
    <name evidence="1" type="ORF">NQ318_012714</name>
</gene>
<keyword evidence="2" id="KW-1185">Reference proteome</keyword>
<proteinExistence type="predicted"/>
<sequence>MVIGRELNAKLFACFEKRILTCHNQIKVPLVKLRHNIERWVMSGKYQDHFSLMTLLMEQDTCVYSSTN</sequence>
<evidence type="ECO:0000313" key="1">
    <source>
        <dbReference type="EMBL" id="KAJ8944905.1"/>
    </source>
</evidence>
<reference evidence="1" key="1">
    <citation type="journal article" date="2023" name="Insect Mol. Biol.">
        <title>Genome sequencing provides insights into the evolution of gene families encoding plant cell wall-degrading enzymes in longhorned beetles.</title>
        <authorList>
            <person name="Shin N.R."/>
            <person name="Okamura Y."/>
            <person name="Kirsch R."/>
            <person name="Pauchet Y."/>
        </authorList>
    </citation>
    <scope>NUCLEOTIDE SEQUENCE</scope>
    <source>
        <strain evidence="1">AMC_N1</strain>
    </source>
</reference>
<dbReference type="EMBL" id="JAPWTK010000234">
    <property type="protein sequence ID" value="KAJ8944905.1"/>
    <property type="molecule type" value="Genomic_DNA"/>
</dbReference>
<organism evidence="1 2">
    <name type="scientific">Aromia moschata</name>
    <dbReference type="NCBI Taxonomy" id="1265417"/>
    <lineage>
        <taxon>Eukaryota</taxon>
        <taxon>Metazoa</taxon>
        <taxon>Ecdysozoa</taxon>
        <taxon>Arthropoda</taxon>
        <taxon>Hexapoda</taxon>
        <taxon>Insecta</taxon>
        <taxon>Pterygota</taxon>
        <taxon>Neoptera</taxon>
        <taxon>Endopterygota</taxon>
        <taxon>Coleoptera</taxon>
        <taxon>Polyphaga</taxon>
        <taxon>Cucujiformia</taxon>
        <taxon>Chrysomeloidea</taxon>
        <taxon>Cerambycidae</taxon>
        <taxon>Cerambycinae</taxon>
        <taxon>Callichromatini</taxon>
        <taxon>Aromia</taxon>
    </lineage>
</organism>
<accession>A0AAV8Y0M4</accession>
<protein>
    <submittedName>
        <fullName evidence="1">Uncharacterized protein</fullName>
    </submittedName>
</protein>
<dbReference type="Proteomes" id="UP001162162">
    <property type="component" value="Unassembled WGS sequence"/>
</dbReference>
<comment type="caution">
    <text evidence="1">The sequence shown here is derived from an EMBL/GenBank/DDBJ whole genome shotgun (WGS) entry which is preliminary data.</text>
</comment>
<evidence type="ECO:0000313" key="2">
    <source>
        <dbReference type="Proteomes" id="UP001162162"/>
    </source>
</evidence>
<dbReference type="AlphaFoldDB" id="A0AAV8Y0M4"/>